<proteinExistence type="predicted"/>
<dbReference type="AlphaFoldDB" id="A0A2G9RU56"/>
<accession>A0A2G9RU56</accession>
<dbReference type="OrthoDB" id="10052653at2759"/>
<dbReference type="Proteomes" id="UP000228934">
    <property type="component" value="Unassembled WGS sequence"/>
</dbReference>
<keyword evidence="2" id="KW-1185">Reference proteome</keyword>
<sequence length="75" mass="8254">MLISSASSSTRHAQLSQGAEASPNFFISKVQKIPVDPARKPVLSCALCSVNKCYQEVFRTTCHLPPMLCRGRVFL</sequence>
<organism evidence="1 2">
    <name type="scientific">Aquarana catesbeiana</name>
    <name type="common">American bullfrog</name>
    <name type="synonym">Rana catesbeiana</name>
    <dbReference type="NCBI Taxonomy" id="8400"/>
    <lineage>
        <taxon>Eukaryota</taxon>
        <taxon>Metazoa</taxon>
        <taxon>Chordata</taxon>
        <taxon>Craniata</taxon>
        <taxon>Vertebrata</taxon>
        <taxon>Euteleostomi</taxon>
        <taxon>Amphibia</taxon>
        <taxon>Batrachia</taxon>
        <taxon>Anura</taxon>
        <taxon>Neobatrachia</taxon>
        <taxon>Ranoidea</taxon>
        <taxon>Ranidae</taxon>
        <taxon>Aquarana</taxon>
    </lineage>
</organism>
<evidence type="ECO:0000313" key="2">
    <source>
        <dbReference type="Proteomes" id="UP000228934"/>
    </source>
</evidence>
<evidence type="ECO:0000313" key="1">
    <source>
        <dbReference type="EMBL" id="PIO31335.1"/>
    </source>
</evidence>
<protein>
    <submittedName>
        <fullName evidence="1">Uncharacterized protein</fullName>
    </submittedName>
</protein>
<name>A0A2G9RU56_AQUCT</name>
<dbReference type="EMBL" id="KV932242">
    <property type="protein sequence ID" value="PIO31335.1"/>
    <property type="molecule type" value="Genomic_DNA"/>
</dbReference>
<reference evidence="2" key="1">
    <citation type="journal article" date="2017" name="Nat. Commun.">
        <title>The North American bullfrog draft genome provides insight into hormonal regulation of long noncoding RNA.</title>
        <authorList>
            <person name="Hammond S.A."/>
            <person name="Warren R.L."/>
            <person name="Vandervalk B.P."/>
            <person name="Kucuk E."/>
            <person name="Khan H."/>
            <person name="Gibb E.A."/>
            <person name="Pandoh P."/>
            <person name="Kirk H."/>
            <person name="Zhao Y."/>
            <person name="Jones M."/>
            <person name="Mungall A.J."/>
            <person name="Coope R."/>
            <person name="Pleasance S."/>
            <person name="Moore R.A."/>
            <person name="Holt R.A."/>
            <person name="Round J.M."/>
            <person name="Ohora S."/>
            <person name="Walle B.V."/>
            <person name="Veldhoen N."/>
            <person name="Helbing C.C."/>
            <person name="Birol I."/>
        </authorList>
    </citation>
    <scope>NUCLEOTIDE SEQUENCE [LARGE SCALE GENOMIC DNA]</scope>
</reference>
<gene>
    <name evidence="1" type="ORF">AB205_0064000</name>
</gene>